<dbReference type="Gene3D" id="3.40.50.1000">
    <property type="entry name" value="HAD superfamily/HAD-like"/>
    <property type="match status" value="1"/>
</dbReference>
<evidence type="ECO:0000313" key="2">
    <source>
        <dbReference type="Proteomes" id="UP000185895"/>
    </source>
</evidence>
<accession>A0A1E7R5N4</accession>
<dbReference type="Pfam" id="PF12710">
    <property type="entry name" value="HAD"/>
    <property type="match status" value="1"/>
</dbReference>
<evidence type="ECO:0000313" key="1">
    <source>
        <dbReference type="EMBL" id="OEY94638.1"/>
    </source>
</evidence>
<dbReference type="PANTHER" id="PTHR43344:SF14">
    <property type="entry name" value="HAD-IB FAMILY HYDROLASE"/>
    <property type="match status" value="1"/>
</dbReference>
<dbReference type="RefSeq" id="WP_070070130.1">
    <property type="nucleotide sequence ID" value="NZ_MKKK01000031.1"/>
</dbReference>
<dbReference type="GO" id="GO:0036424">
    <property type="term" value="F:L-phosphoserine phosphatase activity"/>
    <property type="evidence" value="ECO:0007669"/>
    <property type="project" value="TreeGrafter"/>
</dbReference>
<dbReference type="STRING" id="1262585.BJI46_13405"/>
<dbReference type="PANTHER" id="PTHR43344">
    <property type="entry name" value="PHOSPHOSERINE PHOSPHATASE"/>
    <property type="match status" value="1"/>
</dbReference>
<dbReference type="GO" id="GO:0000287">
    <property type="term" value="F:magnesium ion binding"/>
    <property type="evidence" value="ECO:0007669"/>
    <property type="project" value="TreeGrafter"/>
</dbReference>
<sequence length="204" mass="24312">MSALALFDFDGTLCEKDSFTGFMHYVFDKPYFYKKSLKVLPQIIAYYAKIYPPHRMRPELYRQMFKHYPVNKAKYYGEQFAHYLYYSALNQQLLERLQWHQQQQHHVVIVSASLDLYLEPLAQRLGVELICTKVDCLNNQLTGFYASRDCSNQEKIKQLICRLNPKDYESIYAYGNSREDYAMLKFADHAFWVDKNLNMSNFEN</sequence>
<keyword evidence="2" id="KW-1185">Reference proteome</keyword>
<dbReference type="OrthoDB" id="9784466at2"/>
<proteinExistence type="predicted"/>
<gene>
    <name evidence="1" type="ORF">BJI46_13405</name>
</gene>
<dbReference type="InterPro" id="IPR050582">
    <property type="entry name" value="HAD-like_SerB"/>
</dbReference>
<dbReference type="GO" id="GO:0006564">
    <property type="term" value="P:L-serine biosynthetic process"/>
    <property type="evidence" value="ECO:0007669"/>
    <property type="project" value="TreeGrafter"/>
</dbReference>
<comment type="caution">
    <text evidence="1">The sequence shown here is derived from an EMBL/GenBank/DDBJ whole genome shotgun (WGS) entry which is preliminary data.</text>
</comment>
<dbReference type="InterPro" id="IPR023214">
    <property type="entry name" value="HAD_sf"/>
</dbReference>
<organism evidence="1 2">
    <name type="scientific">Acinetobacter qingfengensis</name>
    <dbReference type="NCBI Taxonomy" id="1262585"/>
    <lineage>
        <taxon>Bacteria</taxon>
        <taxon>Pseudomonadati</taxon>
        <taxon>Pseudomonadota</taxon>
        <taxon>Gammaproteobacteria</taxon>
        <taxon>Moraxellales</taxon>
        <taxon>Moraxellaceae</taxon>
        <taxon>Acinetobacter</taxon>
    </lineage>
</organism>
<dbReference type="GO" id="GO:0005737">
    <property type="term" value="C:cytoplasm"/>
    <property type="evidence" value="ECO:0007669"/>
    <property type="project" value="TreeGrafter"/>
</dbReference>
<dbReference type="EMBL" id="MKKK01000031">
    <property type="protein sequence ID" value="OEY94638.1"/>
    <property type="molecule type" value="Genomic_DNA"/>
</dbReference>
<reference evidence="1 2" key="1">
    <citation type="submission" date="2016-09" db="EMBL/GenBank/DDBJ databases">
        <authorList>
            <person name="Capua I."/>
            <person name="De Benedictis P."/>
            <person name="Joannis T."/>
            <person name="Lombin L.H."/>
            <person name="Cattoli G."/>
        </authorList>
    </citation>
    <scope>NUCLEOTIDE SEQUENCE [LARGE SCALE GENOMIC DNA]</scope>
    <source>
        <strain evidence="1 2">ANC 4671</strain>
    </source>
</reference>
<dbReference type="Gene3D" id="1.20.1440.100">
    <property type="entry name" value="SG protein - dephosphorylation function"/>
    <property type="match status" value="1"/>
</dbReference>
<dbReference type="InterPro" id="IPR036412">
    <property type="entry name" value="HAD-like_sf"/>
</dbReference>
<dbReference type="SUPFAM" id="SSF56784">
    <property type="entry name" value="HAD-like"/>
    <property type="match status" value="1"/>
</dbReference>
<dbReference type="InterPro" id="IPR006385">
    <property type="entry name" value="HAD_hydro_SerB1"/>
</dbReference>
<protein>
    <submittedName>
        <fullName evidence="1">Uncharacterized protein</fullName>
    </submittedName>
</protein>
<dbReference type="NCBIfam" id="TIGR01488">
    <property type="entry name" value="HAD-SF-IB"/>
    <property type="match status" value="1"/>
</dbReference>
<dbReference type="Proteomes" id="UP000185895">
    <property type="component" value="Unassembled WGS sequence"/>
</dbReference>
<dbReference type="AlphaFoldDB" id="A0A1E7R5N4"/>
<name>A0A1E7R5N4_9GAMM</name>
<dbReference type="NCBIfam" id="TIGR01490">
    <property type="entry name" value="HAD-SF-IB-hyp1"/>
    <property type="match status" value="1"/>
</dbReference>